<proteinExistence type="inferred from homology"/>
<protein>
    <recommendedName>
        <fullName evidence="2">MEMO1 family protein A2Z86_11015</fullName>
    </recommendedName>
</protein>
<organism evidence="3 4">
    <name type="scientific">Candidatus Glassbacteria bacterium GWA2_58_10</name>
    <dbReference type="NCBI Taxonomy" id="1817865"/>
    <lineage>
        <taxon>Bacteria</taxon>
        <taxon>Candidatus Glassiibacteriota</taxon>
    </lineage>
</organism>
<comment type="caution">
    <text evidence="3">The sequence shown here is derived from an EMBL/GenBank/DDBJ whole genome shotgun (WGS) entry which is preliminary data.</text>
</comment>
<dbReference type="NCBIfam" id="TIGR04336">
    <property type="entry name" value="AmmeMemoSam_B"/>
    <property type="match status" value="1"/>
</dbReference>
<evidence type="ECO:0000256" key="2">
    <source>
        <dbReference type="HAMAP-Rule" id="MF_00055"/>
    </source>
</evidence>
<dbReference type="PANTHER" id="PTHR11060:SF0">
    <property type="entry name" value="PROTEIN MEMO1"/>
    <property type="match status" value="1"/>
</dbReference>
<dbReference type="InterPro" id="IPR002737">
    <property type="entry name" value="MEMO1_fam"/>
</dbReference>
<dbReference type="PANTHER" id="PTHR11060">
    <property type="entry name" value="PROTEIN MEMO1"/>
    <property type="match status" value="1"/>
</dbReference>
<name>A0A1F5YB64_9BACT</name>
<dbReference type="Proteomes" id="UP000176992">
    <property type="component" value="Unassembled WGS sequence"/>
</dbReference>
<dbReference type="CDD" id="cd07361">
    <property type="entry name" value="MEMO_like"/>
    <property type="match status" value="1"/>
</dbReference>
<evidence type="ECO:0000313" key="4">
    <source>
        <dbReference type="Proteomes" id="UP000176992"/>
    </source>
</evidence>
<reference evidence="3 4" key="1">
    <citation type="journal article" date="2016" name="Nat. Commun.">
        <title>Thousands of microbial genomes shed light on interconnected biogeochemical processes in an aquifer system.</title>
        <authorList>
            <person name="Anantharaman K."/>
            <person name="Brown C.T."/>
            <person name="Hug L.A."/>
            <person name="Sharon I."/>
            <person name="Castelle C.J."/>
            <person name="Probst A.J."/>
            <person name="Thomas B.C."/>
            <person name="Singh A."/>
            <person name="Wilkins M.J."/>
            <person name="Karaoz U."/>
            <person name="Brodie E.L."/>
            <person name="Williams K.H."/>
            <person name="Hubbard S.S."/>
            <person name="Banfield J.F."/>
        </authorList>
    </citation>
    <scope>NUCLEOTIDE SEQUENCE [LARGE SCALE GENOMIC DNA]</scope>
</reference>
<sequence length="279" mass="30187">MEQATLVRKAAVAGTFYPADAKRLEKEIKSYLSRVTVDRSKEDICALIAPHAGYMYSGEVAAHAYRQVQGKNYATVVVIAPSHRQYFDFSSVFFGGSYETPLGPVPVDKELVEALDRGPEKSVRIGKEGHLQTAEHALEVHLPFLQVVLGSFSLVPVVMGSQSRRCTLELGRALSGVSRDRKVLIVASSDLSHFHGQDKAQSLDQHVVARINAFDPEGLLDDLERHDCEACGGGPIAAAMFAGRELGAAKAENLCYATSADTSGNFSQVVGYTAGIIYR</sequence>
<dbReference type="AlphaFoldDB" id="A0A1F5YB64"/>
<dbReference type="EMBL" id="MFIV01000228">
    <property type="protein sequence ID" value="OGF97445.1"/>
    <property type="molecule type" value="Genomic_DNA"/>
</dbReference>
<dbReference type="Gene3D" id="3.40.830.10">
    <property type="entry name" value="LigB-like"/>
    <property type="match status" value="1"/>
</dbReference>
<dbReference type="Pfam" id="PF01875">
    <property type="entry name" value="Memo"/>
    <property type="match status" value="1"/>
</dbReference>
<dbReference type="HAMAP" id="MF_00055">
    <property type="entry name" value="MEMO1"/>
    <property type="match status" value="1"/>
</dbReference>
<evidence type="ECO:0000256" key="1">
    <source>
        <dbReference type="ARBA" id="ARBA00006315"/>
    </source>
</evidence>
<dbReference type="SUPFAM" id="SSF53213">
    <property type="entry name" value="LigB-like"/>
    <property type="match status" value="1"/>
</dbReference>
<evidence type="ECO:0000313" key="3">
    <source>
        <dbReference type="EMBL" id="OGF97445.1"/>
    </source>
</evidence>
<comment type="similarity">
    <text evidence="1 2">Belongs to the MEMO1 family.</text>
</comment>
<gene>
    <name evidence="3" type="ORF">A2Z86_11015</name>
</gene>
<accession>A0A1F5YB64</accession>